<dbReference type="InterPro" id="IPR013767">
    <property type="entry name" value="PAS_fold"/>
</dbReference>
<dbReference type="CDD" id="cd00130">
    <property type="entry name" value="PAS"/>
    <property type="match status" value="1"/>
</dbReference>
<dbReference type="InterPro" id="IPR035965">
    <property type="entry name" value="PAS-like_dom_sf"/>
</dbReference>
<dbReference type="Gene3D" id="1.10.287.130">
    <property type="match status" value="1"/>
</dbReference>
<evidence type="ECO:0000256" key="11">
    <source>
        <dbReference type="ARBA" id="ARBA00023136"/>
    </source>
</evidence>
<dbReference type="PROSITE" id="PS50109">
    <property type="entry name" value="HIS_KIN"/>
    <property type="match status" value="1"/>
</dbReference>
<keyword evidence="16" id="KW-1185">Reference proteome</keyword>
<dbReference type="SMART" id="SM00388">
    <property type="entry name" value="HisKA"/>
    <property type="match status" value="1"/>
</dbReference>
<keyword evidence="8 15" id="KW-0418">Kinase</keyword>
<evidence type="ECO:0000256" key="4">
    <source>
        <dbReference type="ARBA" id="ARBA00022475"/>
    </source>
</evidence>
<dbReference type="InterPro" id="IPR003661">
    <property type="entry name" value="HisK_dim/P_dom"/>
</dbReference>
<comment type="subcellular location">
    <subcellularLocation>
        <location evidence="2">Cell membrane</location>
    </subcellularLocation>
</comment>
<keyword evidence="10" id="KW-0902">Two-component regulatory system</keyword>
<dbReference type="InterPro" id="IPR005467">
    <property type="entry name" value="His_kinase_dom"/>
</dbReference>
<protein>
    <recommendedName>
        <fullName evidence="3">histidine kinase</fullName>
        <ecNumber evidence="3">2.7.13.3</ecNumber>
    </recommendedName>
</protein>
<dbReference type="GO" id="GO:0004721">
    <property type="term" value="F:phosphoprotein phosphatase activity"/>
    <property type="evidence" value="ECO:0007669"/>
    <property type="project" value="TreeGrafter"/>
</dbReference>
<dbReference type="NCBIfam" id="TIGR00229">
    <property type="entry name" value="sensory_box"/>
    <property type="match status" value="1"/>
</dbReference>
<evidence type="ECO:0000256" key="1">
    <source>
        <dbReference type="ARBA" id="ARBA00000085"/>
    </source>
</evidence>
<dbReference type="STRING" id="1122934.SAMN02745691_00689"/>
<dbReference type="PANTHER" id="PTHR45453">
    <property type="entry name" value="PHOSPHATE REGULON SENSOR PROTEIN PHOR"/>
    <property type="match status" value="1"/>
</dbReference>
<comment type="catalytic activity">
    <reaction evidence="1">
        <text>ATP + protein L-histidine = ADP + protein N-phospho-L-histidine.</text>
        <dbReference type="EC" id="2.7.13.3"/>
    </reaction>
</comment>
<dbReference type="GO" id="GO:0016036">
    <property type="term" value="P:cellular response to phosphate starvation"/>
    <property type="evidence" value="ECO:0007669"/>
    <property type="project" value="TreeGrafter"/>
</dbReference>
<evidence type="ECO:0000256" key="3">
    <source>
        <dbReference type="ARBA" id="ARBA00012438"/>
    </source>
</evidence>
<dbReference type="GO" id="GO:0006355">
    <property type="term" value="P:regulation of DNA-templated transcription"/>
    <property type="evidence" value="ECO:0007669"/>
    <property type="project" value="InterPro"/>
</dbReference>
<evidence type="ECO:0000256" key="9">
    <source>
        <dbReference type="ARBA" id="ARBA00022840"/>
    </source>
</evidence>
<keyword evidence="4" id="KW-1003">Cell membrane</keyword>
<dbReference type="CDD" id="cd00075">
    <property type="entry name" value="HATPase"/>
    <property type="match status" value="1"/>
</dbReference>
<sequence length="554" mass="61850">MKRRINITFCLGVIGAMLIALFVTAAAFNNLFQKHVLNDLKNYAQKLKETALEGNVDSASELILFSGIRVTLIAGDGKVLFDSETDYLEMENHSDRPEIIEAALKGSGTDIRSSATIGKSTYYYALRLSNGNILRTAKLASNFEPFFRQAVYILVPVMLALVILILILSNLLSKKIIRPIEVLAGNLEDINQIRLYDELVPFARKIKEQQADIQQNMESIRRENNKIHLITRNMSEGIIFLDSQSNILSMNERAVSLLGMDGKTGLGENILNSIRNNEILMAIEKAAQGEHNYVELELEGRQLQFFANPVTDEDVNAGVLCLVLDITEKYNREKLRREFTANVSHELKTPLTSISGYAELIESGMARDEDIKGFAGKIHNESSRLLELINDIIKLSELDEGVPSGEPEEINLLELARDCARSLEKYAQDKRVTIQAEGEELTISGNRRMMHELVYNLAENAIRYNKKDGTVRIKIGRENGKTFILVADTGIGIPAEYQNRIFERFFRVDKSRSKATGGTGLGLSIVKHIAGAHKATLECKSEVGQGTSIKVLFP</sequence>
<dbReference type="GO" id="GO:0000155">
    <property type="term" value="F:phosphorelay sensor kinase activity"/>
    <property type="evidence" value="ECO:0007669"/>
    <property type="project" value="InterPro"/>
</dbReference>
<evidence type="ECO:0000256" key="8">
    <source>
        <dbReference type="ARBA" id="ARBA00022777"/>
    </source>
</evidence>
<evidence type="ECO:0000256" key="2">
    <source>
        <dbReference type="ARBA" id="ARBA00004236"/>
    </source>
</evidence>
<feature type="domain" description="Histidine kinase" evidence="13">
    <location>
        <begin position="342"/>
        <end position="554"/>
    </location>
</feature>
<evidence type="ECO:0000313" key="16">
    <source>
        <dbReference type="Proteomes" id="UP000184342"/>
    </source>
</evidence>
<dbReference type="SMART" id="SM00387">
    <property type="entry name" value="HATPase_c"/>
    <property type="match status" value="1"/>
</dbReference>
<dbReference type="Gene3D" id="3.30.450.20">
    <property type="entry name" value="PAS domain"/>
    <property type="match status" value="1"/>
</dbReference>
<keyword evidence="5" id="KW-0597">Phosphoprotein</keyword>
<dbReference type="Pfam" id="PF00512">
    <property type="entry name" value="HisKA"/>
    <property type="match status" value="1"/>
</dbReference>
<dbReference type="PANTHER" id="PTHR45453:SF1">
    <property type="entry name" value="PHOSPHATE REGULON SENSOR PROTEIN PHOR"/>
    <property type="match status" value="1"/>
</dbReference>
<dbReference type="SUPFAM" id="SSF55874">
    <property type="entry name" value="ATPase domain of HSP90 chaperone/DNA topoisomerase II/histidine kinase"/>
    <property type="match status" value="1"/>
</dbReference>
<keyword evidence="9" id="KW-0067">ATP-binding</keyword>
<keyword evidence="12" id="KW-1133">Transmembrane helix</keyword>
<dbReference type="OrthoDB" id="9813151at2"/>
<dbReference type="InterPro" id="IPR036097">
    <property type="entry name" value="HisK_dim/P_sf"/>
</dbReference>
<dbReference type="GO" id="GO:0005524">
    <property type="term" value="F:ATP binding"/>
    <property type="evidence" value="ECO:0007669"/>
    <property type="project" value="UniProtKB-KW"/>
</dbReference>
<dbReference type="EMBL" id="FQYT01000005">
    <property type="protein sequence ID" value="SHI69209.1"/>
    <property type="molecule type" value="Genomic_DNA"/>
</dbReference>
<evidence type="ECO:0000259" key="14">
    <source>
        <dbReference type="PROSITE" id="PS50112"/>
    </source>
</evidence>
<dbReference type="GO" id="GO:0005886">
    <property type="term" value="C:plasma membrane"/>
    <property type="evidence" value="ECO:0007669"/>
    <property type="project" value="UniProtKB-SubCell"/>
</dbReference>
<dbReference type="InterPro" id="IPR004358">
    <property type="entry name" value="Sig_transdc_His_kin-like_C"/>
</dbReference>
<dbReference type="SUPFAM" id="SSF47384">
    <property type="entry name" value="Homodimeric domain of signal transducing histidine kinase"/>
    <property type="match status" value="1"/>
</dbReference>
<dbReference type="InterPro" id="IPR036890">
    <property type="entry name" value="HATPase_C_sf"/>
</dbReference>
<dbReference type="AlphaFoldDB" id="A0A1M6D7N7"/>
<keyword evidence="11 12" id="KW-0472">Membrane</keyword>
<name>A0A1M6D7N7_9FIRM</name>
<dbReference type="PROSITE" id="PS50112">
    <property type="entry name" value="PAS"/>
    <property type="match status" value="1"/>
</dbReference>
<accession>A0A1M6D7N7</accession>
<evidence type="ECO:0000256" key="5">
    <source>
        <dbReference type="ARBA" id="ARBA00022553"/>
    </source>
</evidence>
<dbReference type="FunFam" id="1.10.287.130:FF:000008">
    <property type="entry name" value="Two-component sensor histidine kinase"/>
    <property type="match status" value="1"/>
</dbReference>
<dbReference type="InterPro" id="IPR000014">
    <property type="entry name" value="PAS"/>
</dbReference>
<keyword evidence="6" id="KW-0808">Transferase</keyword>
<feature type="transmembrane region" description="Helical" evidence="12">
    <location>
        <begin position="7"/>
        <end position="28"/>
    </location>
</feature>
<feature type="domain" description="PAS" evidence="14">
    <location>
        <begin position="223"/>
        <end position="278"/>
    </location>
</feature>
<organism evidence="15 16">
    <name type="scientific">Parasporobacterium paucivorans DSM 15970</name>
    <dbReference type="NCBI Taxonomy" id="1122934"/>
    <lineage>
        <taxon>Bacteria</taxon>
        <taxon>Bacillati</taxon>
        <taxon>Bacillota</taxon>
        <taxon>Clostridia</taxon>
        <taxon>Lachnospirales</taxon>
        <taxon>Lachnospiraceae</taxon>
        <taxon>Parasporobacterium</taxon>
    </lineage>
</organism>
<dbReference type="Pfam" id="PF00989">
    <property type="entry name" value="PAS"/>
    <property type="match status" value="1"/>
</dbReference>
<reference evidence="15 16" key="1">
    <citation type="submission" date="2016-11" db="EMBL/GenBank/DDBJ databases">
        <authorList>
            <person name="Jaros S."/>
            <person name="Januszkiewicz K."/>
            <person name="Wedrychowicz H."/>
        </authorList>
    </citation>
    <scope>NUCLEOTIDE SEQUENCE [LARGE SCALE GENOMIC DNA]</scope>
    <source>
        <strain evidence="15 16">DSM 15970</strain>
    </source>
</reference>
<proteinExistence type="predicted"/>
<dbReference type="Gene3D" id="3.30.565.10">
    <property type="entry name" value="Histidine kinase-like ATPase, C-terminal domain"/>
    <property type="match status" value="1"/>
</dbReference>
<dbReference type="SUPFAM" id="SSF55785">
    <property type="entry name" value="PYP-like sensor domain (PAS domain)"/>
    <property type="match status" value="1"/>
</dbReference>
<evidence type="ECO:0000256" key="10">
    <source>
        <dbReference type="ARBA" id="ARBA00023012"/>
    </source>
</evidence>
<dbReference type="Proteomes" id="UP000184342">
    <property type="component" value="Unassembled WGS sequence"/>
</dbReference>
<evidence type="ECO:0000256" key="7">
    <source>
        <dbReference type="ARBA" id="ARBA00022741"/>
    </source>
</evidence>
<dbReference type="EC" id="2.7.13.3" evidence="3"/>
<feature type="transmembrane region" description="Helical" evidence="12">
    <location>
        <begin position="150"/>
        <end position="172"/>
    </location>
</feature>
<evidence type="ECO:0000256" key="6">
    <source>
        <dbReference type="ARBA" id="ARBA00022679"/>
    </source>
</evidence>
<dbReference type="RefSeq" id="WP_073992955.1">
    <property type="nucleotide sequence ID" value="NZ_FQYT01000005.1"/>
</dbReference>
<evidence type="ECO:0000259" key="13">
    <source>
        <dbReference type="PROSITE" id="PS50109"/>
    </source>
</evidence>
<dbReference type="Pfam" id="PF02518">
    <property type="entry name" value="HATPase_c"/>
    <property type="match status" value="1"/>
</dbReference>
<evidence type="ECO:0000256" key="12">
    <source>
        <dbReference type="SAM" id="Phobius"/>
    </source>
</evidence>
<keyword evidence="7" id="KW-0547">Nucleotide-binding</keyword>
<dbReference type="FunFam" id="3.30.565.10:FF:000006">
    <property type="entry name" value="Sensor histidine kinase WalK"/>
    <property type="match status" value="1"/>
</dbReference>
<dbReference type="InterPro" id="IPR050351">
    <property type="entry name" value="BphY/WalK/GraS-like"/>
</dbReference>
<keyword evidence="12" id="KW-0812">Transmembrane</keyword>
<dbReference type="CDD" id="cd00082">
    <property type="entry name" value="HisKA"/>
    <property type="match status" value="1"/>
</dbReference>
<dbReference type="InterPro" id="IPR003594">
    <property type="entry name" value="HATPase_dom"/>
</dbReference>
<evidence type="ECO:0000313" key="15">
    <source>
        <dbReference type="EMBL" id="SHI69209.1"/>
    </source>
</evidence>
<dbReference type="PRINTS" id="PR00344">
    <property type="entry name" value="BCTRLSENSOR"/>
</dbReference>
<gene>
    <name evidence="15" type="ORF">SAMN02745691_00689</name>
</gene>